<dbReference type="Proteomes" id="UP000293854">
    <property type="component" value="Unassembled WGS sequence"/>
</dbReference>
<dbReference type="InterPro" id="IPR001509">
    <property type="entry name" value="Epimerase_deHydtase"/>
</dbReference>
<evidence type="ECO:0000313" key="3">
    <source>
        <dbReference type="Proteomes" id="UP000293854"/>
    </source>
</evidence>
<dbReference type="CDD" id="cd08946">
    <property type="entry name" value="SDR_e"/>
    <property type="match status" value="1"/>
</dbReference>
<proteinExistence type="predicted"/>
<gene>
    <name evidence="2" type="ORF">EIG99_12050</name>
</gene>
<dbReference type="RefSeq" id="WP_130135775.1">
    <property type="nucleotide sequence ID" value="NZ_RQTE01000313.1"/>
</dbReference>
<evidence type="ECO:0000313" key="2">
    <source>
        <dbReference type="EMBL" id="RZI00250.1"/>
    </source>
</evidence>
<feature type="domain" description="NAD-dependent epimerase/dehydratase" evidence="1">
    <location>
        <begin position="5"/>
        <end position="217"/>
    </location>
</feature>
<evidence type="ECO:0000259" key="1">
    <source>
        <dbReference type="Pfam" id="PF01370"/>
    </source>
</evidence>
<dbReference type="Gene3D" id="3.40.50.720">
    <property type="entry name" value="NAD(P)-binding Rossmann-like Domain"/>
    <property type="match status" value="1"/>
</dbReference>
<dbReference type="PANTHER" id="PTHR43245:SF23">
    <property type="entry name" value="NAD(P)-BINDING DOMAIN-CONTAINING PROTEIN"/>
    <property type="match status" value="1"/>
</dbReference>
<comment type="caution">
    <text evidence="2">The sequence shown here is derived from an EMBL/GenBank/DDBJ whole genome shotgun (WGS) entry which is preliminary data.</text>
</comment>
<dbReference type="SUPFAM" id="SSF51735">
    <property type="entry name" value="NAD(P)-binding Rossmann-fold domains"/>
    <property type="match status" value="1"/>
</dbReference>
<dbReference type="PANTHER" id="PTHR43245">
    <property type="entry name" value="BIFUNCTIONAL POLYMYXIN RESISTANCE PROTEIN ARNA"/>
    <property type="match status" value="1"/>
</dbReference>
<organism evidence="2 3">
    <name type="scientific">Staphylococcus condimenti</name>
    <dbReference type="NCBI Taxonomy" id="70255"/>
    <lineage>
        <taxon>Bacteria</taxon>
        <taxon>Bacillati</taxon>
        <taxon>Bacillota</taxon>
        <taxon>Bacilli</taxon>
        <taxon>Bacillales</taxon>
        <taxon>Staphylococcaceae</taxon>
        <taxon>Staphylococcus</taxon>
    </lineage>
</organism>
<dbReference type="InterPro" id="IPR050177">
    <property type="entry name" value="Lipid_A_modif_metabolic_enz"/>
</dbReference>
<dbReference type="AlphaFoldDB" id="A0A4Q7CLT7"/>
<dbReference type="Pfam" id="PF01370">
    <property type="entry name" value="Epimerase"/>
    <property type="match status" value="1"/>
</dbReference>
<dbReference type="InterPro" id="IPR036291">
    <property type="entry name" value="NAD(P)-bd_dom_sf"/>
</dbReference>
<dbReference type="EMBL" id="RQTE01000313">
    <property type="protein sequence ID" value="RZI00250.1"/>
    <property type="molecule type" value="Genomic_DNA"/>
</dbReference>
<accession>A0A4Q7CLT7</accession>
<reference evidence="2 3" key="1">
    <citation type="submission" date="2018-11" db="EMBL/GenBank/DDBJ databases">
        <title>Genomic profiling of Staphylococcus species from a Poultry farm system in KwaZulu-Natal, South Africa.</title>
        <authorList>
            <person name="Amoako D.G."/>
            <person name="Somboro A.M."/>
            <person name="Abia A.L.K."/>
            <person name="Bester L.A."/>
            <person name="Essack S.Y."/>
        </authorList>
    </citation>
    <scope>NUCLEOTIDE SEQUENCE [LARGE SCALE GENOMIC DNA]</scope>
    <source>
        <strain evidence="2 3">SA11</strain>
    </source>
</reference>
<name>A0A4Q7CLT7_9STAP</name>
<sequence>MAFRITGGTGLLGRYFTKVLQEHGSDYTVLSRKSETQGVDPHRIQTDYSKASLETIFQENDVIVHLAGGRGPQQDISAYTEELQLAQNIFEAAQAKQCKKVIVASSISVYADPDTLPWHENSAADDVPKSLYGLNKKYIEALAEYYATRFGLDVVCLRFSHLFGANEKNNYMINYFMRLAYLGKPLTVMGASDVQREFLYAKDAAQAIWQASQHDTKSLVLNVKGSESLTNLEVAESINTAFNNRTPINRKDEDVSDFFTPSYMDGTRAEEEIAYSPYYQFSEALQEIYQEMELLDDELPEKY</sequence>
<protein>
    <submittedName>
        <fullName evidence="2">NAD(P)-dependent oxidoreductase</fullName>
    </submittedName>
</protein>